<dbReference type="SMART" id="SM00105">
    <property type="entry name" value="ArfGap"/>
    <property type="match status" value="1"/>
</dbReference>
<evidence type="ECO:0008006" key="16">
    <source>
        <dbReference type="Google" id="ProtNLM"/>
    </source>
</evidence>
<evidence type="ECO:0000256" key="1">
    <source>
        <dbReference type="ARBA" id="ARBA00008140"/>
    </source>
</evidence>
<evidence type="ECO:0000313" key="15">
    <source>
        <dbReference type="Proteomes" id="UP000553632"/>
    </source>
</evidence>
<dbReference type="InterPro" id="IPR042266">
    <property type="entry name" value="PPPDE_sf"/>
</dbReference>
<evidence type="ECO:0000256" key="3">
    <source>
        <dbReference type="ARBA" id="ARBA00022670"/>
    </source>
</evidence>
<evidence type="ECO:0000256" key="9">
    <source>
        <dbReference type="PROSITE-ProRule" id="PRU00288"/>
    </source>
</evidence>
<keyword evidence="6" id="KW-0378">Hydrolase</keyword>
<keyword evidence="8" id="KW-0106">Calcium</keyword>
<feature type="domain" description="Arf-GAP" evidence="11">
    <location>
        <begin position="880"/>
        <end position="963"/>
    </location>
</feature>
<dbReference type="SUPFAM" id="SSF57863">
    <property type="entry name" value="ArfGap/RecO-like zinc finger"/>
    <property type="match status" value="1"/>
</dbReference>
<dbReference type="PANTHER" id="PTHR45686">
    <property type="entry name" value="ADP-RIBOSYLATION FACTOR GTPASE ACTIVATING PROTEIN 3, ISOFORM H-RELATED"/>
    <property type="match status" value="1"/>
</dbReference>
<dbReference type="PROSITE" id="PS00018">
    <property type="entry name" value="EF_HAND_1"/>
    <property type="match status" value="3"/>
</dbReference>
<keyword evidence="15" id="KW-1185">Reference proteome</keyword>
<feature type="compositionally biased region" description="Polar residues" evidence="10">
    <location>
        <begin position="1008"/>
        <end position="1017"/>
    </location>
</feature>
<dbReference type="GO" id="GO:0000139">
    <property type="term" value="C:Golgi membrane"/>
    <property type="evidence" value="ECO:0007669"/>
    <property type="project" value="GOC"/>
</dbReference>
<dbReference type="InterPro" id="IPR037278">
    <property type="entry name" value="ARFGAP/RecO"/>
</dbReference>
<dbReference type="EMBL" id="JABANO010031145">
    <property type="protein sequence ID" value="KAF4710727.1"/>
    <property type="molecule type" value="Genomic_DNA"/>
</dbReference>
<dbReference type="Pfam" id="PF05903">
    <property type="entry name" value="Peptidase_C97"/>
    <property type="match status" value="1"/>
</dbReference>
<dbReference type="Pfam" id="PF01412">
    <property type="entry name" value="ArfGap"/>
    <property type="match status" value="1"/>
</dbReference>
<dbReference type="Proteomes" id="UP000553632">
    <property type="component" value="Unassembled WGS sequence"/>
</dbReference>
<evidence type="ECO:0000259" key="12">
    <source>
        <dbReference type="PROSITE" id="PS50222"/>
    </source>
</evidence>
<evidence type="ECO:0000256" key="4">
    <source>
        <dbReference type="ARBA" id="ARBA00022723"/>
    </source>
</evidence>
<feature type="non-terminal residue" evidence="14">
    <location>
        <position position="1"/>
    </location>
</feature>
<dbReference type="PANTHER" id="PTHR45686:SF4">
    <property type="entry name" value="ADP-RIBOSYLATION FACTOR GTPASE ACTIVATING PROTEIN 3, ISOFORM H"/>
    <property type="match status" value="1"/>
</dbReference>
<reference evidence="14 15" key="1">
    <citation type="submission" date="2020-04" db="EMBL/GenBank/DDBJ databases">
        <title>Perkinsus olseni comparative genomics.</title>
        <authorList>
            <person name="Bogema D.R."/>
        </authorList>
    </citation>
    <scope>NUCLEOTIDE SEQUENCE [LARGE SCALE GENOMIC DNA]</scope>
    <source>
        <strain evidence="14 15">ATCC PRA-207</strain>
    </source>
</reference>
<organism evidence="14 15">
    <name type="scientific">Perkinsus olseni</name>
    <name type="common">Perkinsus atlanticus</name>
    <dbReference type="NCBI Taxonomy" id="32597"/>
    <lineage>
        <taxon>Eukaryota</taxon>
        <taxon>Sar</taxon>
        <taxon>Alveolata</taxon>
        <taxon>Perkinsozoa</taxon>
        <taxon>Perkinsea</taxon>
        <taxon>Perkinsida</taxon>
        <taxon>Perkinsidae</taxon>
        <taxon>Perkinsus</taxon>
    </lineage>
</organism>
<dbReference type="SMART" id="SM01179">
    <property type="entry name" value="DUF862"/>
    <property type="match status" value="1"/>
</dbReference>
<evidence type="ECO:0000256" key="10">
    <source>
        <dbReference type="SAM" id="MobiDB-lite"/>
    </source>
</evidence>
<evidence type="ECO:0000256" key="2">
    <source>
        <dbReference type="ARBA" id="ARBA00022468"/>
    </source>
</evidence>
<dbReference type="AlphaFoldDB" id="A0A7J6QR21"/>
<feature type="domain" description="EF-hand" evidence="12">
    <location>
        <begin position="365"/>
        <end position="400"/>
    </location>
</feature>
<evidence type="ECO:0000259" key="13">
    <source>
        <dbReference type="PROSITE" id="PS51858"/>
    </source>
</evidence>
<feature type="domain" description="EF-hand" evidence="12">
    <location>
        <begin position="411"/>
        <end position="446"/>
    </location>
</feature>
<keyword evidence="7" id="KW-0862">Zinc</keyword>
<dbReference type="GO" id="GO:0008270">
    <property type="term" value="F:zinc ion binding"/>
    <property type="evidence" value="ECO:0007669"/>
    <property type="project" value="UniProtKB-KW"/>
</dbReference>
<dbReference type="Gene3D" id="3.90.1720.30">
    <property type="entry name" value="PPPDE domains"/>
    <property type="match status" value="1"/>
</dbReference>
<dbReference type="GO" id="GO:0008233">
    <property type="term" value="F:peptidase activity"/>
    <property type="evidence" value="ECO:0007669"/>
    <property type="project" value="UniProtKB-KW"/>
</dbReference>
<name>A0A7J6QR21_PEROL</name>
<dbReference type="InterPro" id="IPR001164">
    <property type="entry name" value="ArfGAP_dom"/>
</dbReference>
<evidence type="ECO:0000256" key="5">
    <source>
        <dbReference type="ARBA" id="ARBA00022771"/>
    </source>
</evidence>
<gene>
    <name evidence="14" type="ORF">FOZ63_008847</name>
</gene>
<dbReference type="Gene3D" id="1.10.220.150">
    <property type="entry name" value="Arf GTPase activating protein"/>
    <property type="match status" value="1"/>
</dbReference>
<feature type="region of interest" description="Disordered" evidence="10">
    <location>
        <begin position="999"/>
        <end position="1033"/>
    </location>
</feature>
<feature type="compositionally biased region" description="Polar residues" evidence="10">
    <location>
        <begin position="1118"/>
        <end position="1140"/>
    </location>
</feature>
<dbReference type="CDD" id="cd00051">
    <property type="entry name" value="EFh"/>
    <property type="match status" value="1"/>
</dbReference>
<dbReference type="GO" id="GO:0006508">
    <property type="term" value="P:proteolysis"/>
    <property type="evidence" value="ECO:0007669"/>
    <property type="project" value="UniProtKB-KW"/>
</dbReference>
<dbReference type="InterPro" id="IPR002048">
    <property type="entry name" value="EF_hand_dom"/>
</dbReference>
<feature type="compositionally biased region" description="Polar residues" evidence="10">
    <location>
        <begin position="1167"/>
        <end position="1179"/>
    </location>
</feature>
<dbReference type="SUPFAM" id="SSF47473">
    <property type="entry name" value="EF-hand"/>
    <property type="match status" value="1"/>
</dbReference>
<dbReference type="PRINTS" id="PR00405">
    <property type="entry name" value="REVINTRACTNG"/>
</dbReference>
<accession>A0A7J6QR21</accession>
<dbReference type="GO" id="GO:0005509">
    <property type="term" value="F:calcium ion binding"/>
    <property type="evidence" value="ECO:0007669"/>
    <property type="project" value="InterPro"/>
</dbReference>
<evidence type="ECO:0000259" key="11">
    <source>
        <dbReference type="PROSITE" id="PS50115"/>
    </source>
</evidence>
<dbReference type="GO" id="GO:0048205">
    <property type="term" value="P:COPI coating of Golgi vesicle"/>
    <property type="evidence" value="ECO:0007669"/>
    <property type="project" value="TreeGrafter"/>
</dbReference>
<comment type="similarity">
    <text evidence="1">Belongs to the DeSI family.</text>
</comment>
<dbReference type="GO" id="GO:0005096">
    <property type="term" value="F:GTPase activator activity"/>
    <property type="evidence" value="ECO:0007669"/>
    <property type="project" value="UniProtKB-KW"/>
</dbReference>
<dbReference type="InterPro" id="IPR008580">
    <property type="entry name" value="PPPDE_dom"/>
</dbReference>
<feature type="compositionally biased region" description="Basic and acidic residues" evidence="10">
    <location>
        <begin position="1018"/>
        <end position="1027"/>
    </location>
</feature>
<proteinExistence type="inferred from homology"/>
<feature type="domain" description="PPPDE" evidence="13">
    <location>
        <begin position="537"/>
        <end position="678"/>
    </location>
</feature>
<dbReference type="CDD" id="cd08959">
    <property type="entry name" value="ArfGap_ArfGap1_like"/>
    <property type="match status" value="1"/>
</dbReference>
<evidence type="ECO:0000256" key="6">
    <source>
        <dbReference type="ARBA" id="ARBA00022801"/>
    </source>
</evidence>
<evidence type="ECO:0000256" key="7">
    <source>
        <dbReference type="ARBA" id="ARBA00022833"/>
    </source>
</evidence>
<keyword evidence="3" id="KW-0645">Protease</keyword>
<keyword evidence="5 9" id="KW-0863">Zinc-finger</keyword>
<evidence type="ECO:0000256" key="8">
    <source>
        <dbReference type="ARBA" id="ARBA00022837"/>
    </source>
</evidence>
<protein>
    <recommendedName>
        <fullName evidence="16">Calmodulin</fullName>
    </recommendedName>
</protein>
<keyword evidence="4" id="KW-0479">Metal-binding</keyword>
<dbReference type="SMART" id="SM00054">
    <property type="entry name" value="EFh"/>
    <property type="match status" value="3"/>
</dbReference>
<evidence type="ECO:0000313" key="14">
    <source>
        <dbReference type="EMBL" id="KAF4710727.1"/>
    </source>
</evidence>
<comment type="caution">
    <text evidence="14">The sequence shown here is derived from an EMBL/GenBank/DDBJ whole genome shotgun (WGS) entry which is preliminary data.</text>
</comment>
<dbReference type="InterPro" id="IPR011992">
    <property type="entry name" value="EF-hand-dom_pair"/>
</dbReference>
<dbReference type="Gene3D" id="1.10.238.10">
    <property type="entry name" value="EF-hand"/>
    <property type="match status" value="2"/>
</dbReference>
<keyword evidence="2" id="KW-0343">GTPase activation</keyword>
<sequence length="1280" mass="141229">RPEVMMATGHPPQGAVEHGVKAPTDATTRDLLHGSQESEVANTTHKDNAAAAAPVLYDDDNCVSPSVVEQTSVAPPAAVVYISLAALYSARFDRYSGFTVKHGRLRAINAPELSEEGPSVGHHCRPVVELPWVVVDMIHACQRSMMDSVQEARQSSRHPLRLPHRDFDAALEPCVQTVLREECTRLVGRVEPIINDIHLPPASGPLVADALTAVATRMTTTADELVQIIMDGSVDDWGTSLGSLLLSQSKHQQQQQAIDRERLLNADIPVYQRLVQLRDSILADESGALRQSAVRDFCETLLSSSVLEAYCAQLMTRELLVVCDKHHSSFLILFSGVELSVSTLSEVEDPVSPSLVRPEIILPPSSLHNIENTFKAQDKDGDGRIDAEELAEAWKAALKKGSQHRSIDVELMASEVARTLDIMDVDGDGTVDLQEFKHAMLINGSMPHHLVEVNELLRRKLRKDPELLHDIIDDFMRLDKSGAGTLTYKEIYEGLLPRVSHGEGCKEYEAIKTMDLDENGSIDYYEYLYYTLGRRKEKVELLYYDISNGASKTLGPILFGRRVEGIWHTSIVAFNREWWFGGNVFRSVPETTPFGTPIKRLQLGYTLHTERELYNVLVERLSLEYTPDSYDVITNNCNNFTNDVSMFLLQRGIPQEILNMPHRLMNSGLARILRPFLNHWLGGFKDDGASSEDNLLHSLADKLASGDLSAVNTMVHYSPHGAGESPQIVQITAVNKKKRTATVRRFENGDFTIIRGVQFAKLSTIDAYTNEHAYFAALAVLLRYADELDEEEEIKHMQQMKRGLSDVLLGVSPGADTTLLARSPQSTTQLQQLAAPPLPAVGYSSPTVGEFVRHLSEDKLKECQSWQLDSRGMVSDEVRNAFFKVLRSKPANRACIDCMTRNPVWISTGFGVFVCLNCSGRHRQMGVHVTFVRSCEMDKLPPQYLIQMELGGNERARDYFKQHNMGPGCSKPIDYHGRWAAKYRQMLQKEVDEVMSHLHYDLPPSDSLGDTATSSDSPKAEQRKDTQKPSAEANGCVAATNSGSAAAYHTAAKAPPIVKRSTPPVVIRKNPVAPVVIKARPTPPPHNNTIFSDDAGEVDDFFDRLEKEAAANPRQPASGGSNSARFSSTSSKPVQPSPTTGGFVKEPEPIRAPSSSWAHGTAVVASPTISPAHQYNASGASVPDRLRSKRGISSDDFYDALSPSYNENPQSERLPASFATRQSFGSEDLTPGGGRREGSSGMDFDDLKTSAAVAAEKGLQYASKGYEALSSYIRRQGNEF</sequence>
<dbReference type="PROSITE" id="PS51858">
    <property type="entry name" value="PPPDE"/>
    <property type="match status" value="1"/>
</dbReference>
<dbReference type="InterPro" id="IPR038508">
    <property type="entry name" value="ArfGAP_dom_sf"/>
</dbReference>
<dbReference type="PROSITE" id="PS50115">
    <property type="entry name" value="ARFGAP"/>
    <property type="match status" value="1"/>
</dbReference>
<dbReference type="Pfam" id="PF13499">
    <property type="entry name" value="EF-hand_7"/>
    <property type="match status" value="1"/>
</dbReference>
<dbReference type="PROSITE" id="PS50222">
    <property type="entry name" value="EF_HAND_2"/>
    <property type="match status" value="2"/>
</dbReference>
<dbReference type="InterPro" id="IPR018247">
    <property type="entry name" value="EF_Hand_1_Ca_BS"/>
</dbReference>
<feature type="region of interest" description="Disordered" evidence="10">
    <location>
        <begin position="1110"/>
        <end position="1244"/>
    </location>
</feature>